<keyword evidence="1" id="KW-0418">Kinase</keyword>
<proteinExistence type="predicted"/>
<comment type="caution">
    <text evidence="1">The sequence shown here is derived from an EMBL/GenBank/DDBJ whole genome shotgun (WGS) entry which is preliminary data.</text>
</comment>
<dbReference type="AlphaFoldDB" id="A0A267MHS9"/>
<dbReference type="Pfam" id="PF01513">
    <property type="entry name" value="NAD_kinase"/>
    <property type="match status" value="1"/>
</dbReference>
<dbReference type="EMBL" id="NIBG01000015">
    <property type="protein sequence ID" value="PAB58488.1"/>
    <property type="molecule type" value="Genomic_DNA"/>
</dbReference>
<sequence>MKKIGFIINPIAGMGGRVGLKGTDGMVEKAIELGAIPQAPIRAKKALVELLEFKDSVQIVTAYGEMGESIAKDLGFNTKTVYNSLNLKTSCEDTIKGARKIIKENIDILIFAGGDGTARDIFTAVGLDCVTIGIPAGVKIHSPVYAQNPRKAGELVKKYLNGKIGQVNEVEVLDIDEKAYRKGIVNTQLYGYLNIPYEKNFTQNRKAPSPLSEKANQNLIALDIIDNMKEDTLYIIGPGTTTRAIMENLNLPNSLLGVDIVMNKNIVKKDVTEKDILKEIKSRKCKLILTPTGGQGYILGRGNHQISPSVIEHVGRNNIIIASTSQKITSLYGRPLMVDTGNEEIDKSLSGYMRITIGYGEYTIYPVKC</sequence>
<keyword evidence="2" id="KW-1185">Reference proteome</keyword>
<organism evidence="1 2">
    <name type="scientific">Anaeromicrobium sediminis</name>
    <dbReference type="NCBI Taxonomy" id="1478221"/>
    <lineage>
        <taxon>Bacteria</taxon>
        <taxon>Bacillati</taxon>
        <taxon>Bacillota</taxon>
        <taxon>Clostridia</taxon>
        <taxon>Peptostreptococcales</taxon>
        <taxon>Thermotaleaceae</taxon>
        <taxon>Anaeromicrobium</taxon>
    </lineage>
</organism>
<protein>
    <submittedName>
        <fullName evidence="1">ATP-NAD kinase</fullName>
    </submittedName>
</protein>
<dbReference type="InterPro" id="IPR002504">
    <property type="entry name" value="NADK"/>
</dbReference>
<evidence type="ECO:0000313" key="1">
    <source>
        <dbReference type="EMBL" id="PAB58488.1"/>
    </source>
</evidence>
<name>A0A267MHS9_9FIRM</name>
<dbReference type="RefSeq" id="WP_095134618.1">
    <property type="nucleotide sequence ID" value="NZ_NIBG01000015.1"/>
</dbReference>
<dbReference type="GO" id="GO:0003951">
    <property type="term" value="F:NAD+ kinase activity"/>
    <property type="evidence" value="ECO:0007669"/>
    <property type="project" value="InterPro"/>
</dbReference>
<reference evidence="1 2" key="1">
    <citation type="submission" date="2017-06" db="EMBL/GenBank/DDBJ databases">
        <title>Draft genome sequence of anaerobic fermentative bacterium Anaeromicrobium sediminis DY2726D isolated from West Pacific Ocean sediments.</title>
        <authorList>
            <person name="Zeng X."/>
        </authorList>
    </citation>
    <scope>NUCLEOTIDE SEQUENCE [LARGE SCALE GENOMIC DNA]</scope>
    <source>
        <strain evidence="1 2">DY2726D</strain>
    </source>
</reference>
<keyword evidence="1" id="KW-0808">Transferase</keyword>
<evidence type="ECO:0000313" key="2">
    <source>
        <dbReference type="Proteomes" id="UP000216024"/>
    </source>
</evidence>
<dbReference type="PIRSF" id="PIRSF016907">
    <property type="entry name" value="Kin_ATP-NAD"/>
    <property type="match status" value="1"/>
</dbReference>
<gene>
    <name evidence="1" type="ORF">CCE28_15400</name>
</gene>
<dbReference type="Pfam" id="PF20143">
    <property type="entry name" value="NAD_kinase_C"/>
    <property type="match status" value="1"/>
</dbReference>
<dbReference type="GO" id="GO:0006741">
    <property type="term" value="P:NADP+ biosynthetic process"/>
    <property type="evidence" value="ECO:0007669"/>
    <property type="project" value="InterPro"/>
</dbReference>
<dbReference type="Proteomes" id="UP000216024">
    <property type="component" value="Unassembled WGS sequence"/>
</dbReference>
<accession>A0A267MHS9</accession>
<dbReference type="OrthoDB" id="5511344at2"/>
<dbReference type="PANTHER" id="PTHR40697:SF2">
    <property type="entry name" value="ATP-NAD KINASE-RELATED"/>
    <property type="match status" value="1"/>
</dbReference>
<dbReference type="InterPro" id="IPR011386">
    <property type="entry name" value="Put_ATP-NAD_kin"/>
</dbReference>
<dbReference type="PANTHER" id="PTHR40697">
    <property type="entry name" value="ACETOIN CATABOLISM PROTEIN X"/>
    <property type="match status" value="1"/>
</dbReference>
<dbReference type="InterPro" id="IPR039065">
    <property type="entry name" value="AcoX-like"/>
</dbReference>